<proteinExistence type="predicted"/>
<protein>
    <submittedName>
        <fullName evidence="1">14223_t:CDS:1</fullName>
    </submittedName>
</protein>
<sequence>MSGKISINRIYYTRPAKILLVEASHHSNQKCVHILEIEIPTYDKCSEKFKLDKKRSPNCYLIFRCALIWSNKETWKCSNLDCLLHTSIDRNVYSKLASSIWKKCNEEIRKLFKDLQNQFENQRKAQRTIIDGSSSYNPNNILDMVDQSALLFQPLPYINLEDWQKYIYSVYPEPVVDYYYHDHDNVSQ</sequence>
<organism evidence="1 2">
    <name type="scientific">Ambispora leptoticha</name>
    <dbReference type="NCBI Taxonomy" id="144679"/>
    <lineage>
        <taxon>Eukaryota</taxon>
        <taxon>Fungi</taxon>
        <taxon>Fungi incertae sedis</taxon>
        <taxon>Mucoromycota</taxon>
        <taxon>Glomeromycotina</taxon>
        <taxon>Glomeromycetes</taxon>
        <taxon>Archaeosporales</taxon>
        <taxon>Ambisporaceae</taxon>
        <taxon>Ambispora</taxon>
    </lineage>
</organism>
<comment type="caution">
    <text evidence="1">The sequence shown here is derived from an EMBL/GenBank/DDBJ whole genome shotgun (WGS) entry which is preliminary data.</text>
</comment>
<dbReference type="Proteomes" id="UP000789508">
    <property type="component" value="Unassembled WGS sequence"/>
</dbReference>
<evidence type="ECO:0000313" key="1">
    <source>
        <dbReference type="EMBL" id="CAG8605860.1"/>
    </source>
</evidence>
<evidence type="ECO:0000313" key="2">
    <source>
        <dbReference type="Proteomes" id="UP000789508"/>
    </source>
</evidence>
<dbReference type="EMBL" id="CAJVPS010004607">
    <property type="protein sequence ID" value="CAG8605860.1"/>
    <property type="molecule type" value="Genomic_DNA"/>
</dbReference>
<keyword evidence="2" id="KW-1185">Reference proteome</keyword>
<accession>A0A9N9CLR5</accession>
<reference evidence="1" key="1">
    <citation type="submission" date="2021-06" db="EMBL/GenBank/DDBJ databases">
        <authorList>
            <person name="Kallberg Y."/>
            <person name="Tangrot J."/>
            <person name="Rosling A."/>
        </authorList>
    </citation>
    <scope>NUCLEOTIDE SEQUENCE</scope>
    <source>
        <strain evidence="1">FL130A</strain>
    </source>
</reference>
<dbReference type="AlphaFoldDB" id="A0A9N9CLR5"/>
<name>A0A9N9CLR5_9GLOM</name>
<gene>
    <name evidence="1" type="ORF">ALEPTO_LOCUS8352</name>
</gene>